<dbReference type="AlphaFoldDB" id="A0A922SB50"/>
<organism evidence="2 3">
    <name type="scientific">Spodoptera exigua</name>
    <name type="common">Beet armyworm</name>
    <name type="synonym">Noctua fulgens</name>
    <dbReference type="NCBI Taxonomy" id="7107"/>
    <lineage>
        <taxon>Eukaryota</taxon>
        <taxon>Metazoa</taxon>
        <taxon>Ecdysozoa</taxon>
        <taxon>Arthropoda</taxon>
        <taxon>Hexapoda</taxon>
        <taxon>Insecta</taxon>
        <taxon>Pterygota</taxon>
        <taxon>Neoptera</taxon>
        <taxon>Endopterygota</taxon>
        <taxon>Lepidoptera</taxon>
        <taxon>Glossata</taxon>
        <taxon>Ditrysia</taxon>
        <taxon>Noctuoidea</taxon>
        <taxon>Noctuidae</taxon>
        <taxon>Amphipyrinae</taxon>
        <taxon>Spodoptera</taxon>
    </lineage>
</organism>
<sequence>MALYLHAYSERARELAALVAAHSLPTTFEAFVERMRDPVPSAPPADHDQGTGRLAAALLDHGASGWSGGGDNHGVSPRPSKRLGPFKRPPQPIHPAPHTAPPLSGPPPLAAPAPASRRNR</sequence>
<protein>
    <submittedName>
        <fullName evidence="2">Uncharacterized protein</fullName>
    </submittedName>
</protein>
<feature type="compositionally biased region" description="Pro residues" evidence="1">
    <location>
        <begin position="87"/>
        <end position="111"/>
    </location>
</feature>
<reference evidence="2" key="1">
    <citation type="journal article" date="2021" name="G3 (Bethesda)">
        <title>Genome and transcriptome analysis of the beet armyworm Spodoptera exigua reveals targets for pest control. .</title>
        <authorList>
            <person name="Simon S."/>
            <person name="Breeschoten T."/>
            <person name="Jansen H.J."/>
            <person name="Dirks R.P."/>
            <person name="Schranz M.E."/>
            <person name="Ros V.I.D."/>
        </authorList>
    </citation>
    <scope>NUCLEOTIDE SEQUENCE</scope>
    <source>
        <strain evidence="2">TB_SE_WUR_2020</strain>
    </source>
</reference>
<dbReference type="Proteomes" id="UP000814243">
    <property type="component" value="Unassembled WGS sequence"/>
</dbReference>
<comment type="caution">
    <text evidence="2">The sequence shown here is derived from an EMBL/GenBank/DDBJ whole genome shotgun (WGS) entry which is preliminary data.</text>
</comment>
<evidence type="ECO:0000256" key="1">
    <source>
        <dbReference type="SAM" id="MobiDB-lite"/>
    </source>
</evidence>
<proteinExistence type="predicted"/>
<evidence type="ECO:0000313" key="3">
    <source>
        <dbReference type="Proteomes" id="UP000814243"/>
    </source>
</evidence>
<name>A0A922SB50_SPOEX</name>
<accession>A0A922SB50</accession>
<dbReference type="EMBL" id="JACEFF010000810">
    <property type="protein sequence ID" value="KAH9630829.1"/>
    <property type="molecule type" value="Genomic_DNA"/>
</dbReference>
<feature type="region of interest" description="Disordered" evidence="1">
    <location>
        <begin position="37"/>
        <end position="120"/>
    </location>
</feature>
<evidence type="ECO:0000313" key="2">
    <source>
        <dbReference type="EMBL" id="KAH9630829.1"/>
    </source>
</evidence>
<gene>
    <name evidence="2" type="ORF">HF086_001057</name>
</gene>